<gene>
    <name evidence="2" type="ORF">HK103_000665</name>
</gene>
<accession>A0AAD5UKH9</accession>
<dbReference type="AlphaFoldDB" id="A0AAD5UKH9"/>
<dbReference type="PANTHER" id="PTHR12558">
    <property type="entry name" value="CELL DIVISION CYCLE 16,23,27"/>
    <property type="match status" value="1"/>
</dbReference>
<evidence type="ECO:0000256" key="1">
    <source>
        <dbReference type="ARBA" id="ARBA00022803"/>
    </source>
</evidence>
<keyword evidence="3" id="KW-1185">Reference proteome</keyword>
<proteinExistence type="predicted"/>
<dbReference type="EMBL" id="JADGKB010000011">
    <property type="protein sequence ID" value="KAJ3260523.1"/>
    <property type="molecule type" value="Genomic_DNA"/>
</dbReference>
<comment type="caution">
    <text evidence="2">The sequence shown here is derived from an EMBL/GenBank/DDBJ whole genome shotgun (WGS) entry which is preliminary data.</text>
</comment>
<organism evidence="2 3">
    <name type="scientific">Boothiomyces macroporosus</name>
    <dbReference type="NCBI Taxonomy" id="261099"/>
    <lineage>
        <taxon>Eukaryota</taxon>
        <taxon>Fungi</taxon>
        <taxon>Fungi incertae sedis</taxon>
        <taxon>Chytridiomycota</taxon>
        <taxon>Chytridiomycota incertae sedis</taxon>
        <taxon>Chytridiomycetes</taxon>
        <taxon>Rhizophydiales</taxon>
        <taxon>Terramycetaceae</taxon>
        <taxon>Boothiomyces</taxon>
    </lineage>
</organism>
<evidence type="ECO:0000313" key="3">
    <source>
        <dbReference type="Proteomes" id="UP001210925"/>
    </source>
</evidence>
<dbReference type="GO" id="GO:0051301">
    <property type="term" value="P:cell division"/>
    <property type="evidence" value="ECO:0007669"/>
    <property type="project" value="TreeGrafter"/>
</dbReference>
<keyword evidence="1" id="KW-0802">TPR repeat</keyword>
<dbReference type="CDD" id="cd24142">
    <property type="entry name" value="ACL4-like"/>
    <property type="match status" value="1"/>
</dbReference>
<protein>
    <submittedName>
        <fullName evidence="2">Uncharacterized protein</fullName>
    </submittedName>
</protein>
<reference evidence="2" key="1">
    <citation type="submission" date="2020-05" db="EMBL/GenBank/DDBJ databases">
        <title>Phylogenomic resolution of chytrid fungi.</title>
        <authorList>
            <person name="Stajich J.E."/>
            <person name="Amses K."/>
            <person name="Simmons R."/>
            <person name="Seto K."/>
            <person name="Myers J."/>
            <person name="Bonds A."/>
            <person name="Quandt C.A."/>
            <person name="Barry K."/>
            <person name="Liu P."/>
            <person name="Grigoriev I."/>
            <person name="Longcore J.E."/>
            <person name="James T.Y."/>
        </authorList>
    </citation>
    <scope>NUCLEOTIDE SEQUENCE</scope>
    <source>
        <strain evidence="2">PLAUS21</strain>
    </source>
</reference>
<evidence type="ECO:0000313" key="2">
    <source>
        <dbReference type="EMBL" id="KAJ3260523.1"/>
    </source>
</evidence>
<dbReference type="PANTHER" id="PTHR12558:SF50">
    <property type="entry name" value="ASSEMBLY CHAPERONE OF RPL4-RELATED"/>
    <property type="match status" value="1"/>
</dbReference>
<dbReference type="InterPro" id="IPR011990">
    <property type="entry name" value="TPR-like_helical_dom_sf"/>
</dbReference>
<dbReference type="SUPFAM" id="SSF48452">
    <property type="entry name" value="TPR-like"/>
    <property type="match status" value="1"/>
</dbReference>
<sequence>MEDYPIDKLLEQAEKAQDSFQPRLAIKFLERAFQIEQRGEIATQIGTLLVDTLQLEDTEPSAVHLAVDWLKKAIDIQENFEAYLQLGQLHTGQESVNYYEKGVGLLGEFLKTVQEKDIYSRQYSTALIALTEIYMTDLCDEPEAESKCEEYMKNAVQNDPKNPECYSTLASVRLSQCRDEEAKQFLEQSMDLWYKEPEEDKVTAVDPSWPIYPSRIALSKFLMEVGLFERALAALETCQAENDQDPESWYLFGFCYLKMSELEPDNEILKLDAKECLEQVVKLDEKFKMTGEGFVPEELLEDAICLLNNDIEML</sequence>
<dbReference type="GO" id="GO:0005680">
    <property type="term" value="C:anaphase-promoting complex"/>
    <property type="evidence" value="ECO:0007669"/>
    <property type="project" value="UniProtKB-ARBA"/>
</dbReference>
<dbReference type="Proteomes" id="UP001210925">
    <property type="component" value="Unassembled WGS sequence"/>
</dbReference>
<dbReference type="Gene3D" id="1.25.40.10">
    <property type="entry name" value="Tetratricopeptide repeat domain"/>
    <property type="match status" value="1"/>
</dbReference>
<name>A0AAD5UKH9_9FUNG</name>